<protein>
    <submittedName>
        <fullName evidence="4">AAEL010338-PA</fullName>
    </submittedName>
</protein>
<dbReference type="AlphaFoldDB" id="A0A1S4FQ93"/>
<reference evidence="4" key="2">
    <citation type="journal article" date="2007" name="Science">
        <title>Genome sequence of Aedes aegypti, a major arbovirus vector.</title>
        <authorList>
            <person name="Nene V."/>
            <person name="Wortman J.R."/>
            <person name="Lawson D."/>
            <person name="Haas B."/>
            <person name="Kodira C."/>
            <person name="Tu Z.J."/>
            <person name="Loftus B."/>
            <person name="Xi Z."/>
            <person name="Megy K."/>
            <person name="Grabherr M."/>
            <person name="Ren Q."/>
            <person name="Zdobnov E.M."/>
            <person name="Lobo N.F."/>
            <person name="Campbell K.S."/>
            <person name="Brown S.E."/>
            <person name="Bonaldo M.F."/>
            <person name="Zhu J."/>
            <person name="Sinkins S.P."/>
            <person name="Hogenkamp D.G."/>
            <person name="Amedeo P."/>
            <person name="Arensburger P."/>
            <person name="Atkinson P.W."/>
            <person name="Bidwell S."/>
            <person name="Biedler J."/>
            <person name="Birney E."/>
            <person name="Bruggner R.V."/>
            <person name="Costas J."/>
            <person name="Coy M.R."/>
            <person name="Crabtree J."/>
            <person name="Crawford M."/>
            <person name="Debruyn B."/>
            <person name="Decaprio D."/>
            <person name="Eiglmeier K."/>
            <person name="Eisenstadt E."/>
            <person name="El-Dorry H."/>
            <person name="Gelbart W.M."/>
            <person name="Gomes S.L."/>
            <person name="Hammond M."/>
            <person name="Hannick L.I."/>
            <person name="Hogan J.R."/>
            <person name="Holmes M.H."/>
            <person name="Jaffe D."/>
            <person name="Johnston J.S."/>
            <person name="Kennedy R.C."/>
            <person name="Koo H."/>
            <person name="Kravitz S."/>
            <person name="Kriventseva E.V."/>
            <person name="Kulp D."/>
            <person name="Labutti K."/>
            <person name="Lee E."/>
            <person name="Li S."/>
            <person name="Lovin D.D."/>
            <person name="Mao C."/>
            <person name="Mauceli E."/>
            <person name="Menck C.F."/>
            <person name="Miller J.R."/>
            <person name="Montgomery P."/>
            <person name="Mori A."/>
            <person name="Nascimento A.L."/>
            <person name="Naveira H.F."/>
            <person name="Nusbaum C."/>
            <person name="O'leary S."/>
            <person name="Orvis J."/>
            <person name="Pertea M."/>
            <person name="Quesneville H."/>
            <person name="Reidenbach K.R."/>
            <person name="Rogers Y.H."/>
            <person name="Roth C.W."/>
            <person name="Schneider J.R."/>
            <person name="Schatz M."/>
            <person name="Shumway M."/>
            <person name="Stanke M."/>
            <person name="Stinson E.O."/>
            <person name="Tubio J.M."/>
            <person name="Vanzee J.P."/>
            <person name="Verjovski-Almeida S."/>
            <person name="Werner D."/>
            <person name="White O."/>
            <person name="Wyder S."/>
            <person name="Zeng Q."/>
            <person name="Zhao Q."/>
            <person name="Zhao Y."/>
            <person name="Hill C.A."/>
            <person name="Raikhel A.S."/>
            <person name="Soares M.B."/>
            <person name="Knudson D.L."/>
            <person name="Lee N.H."/>
            <person name="Galagan J."/>
            <person name="Salzberg S.L."/>
            <person name="Paulsen I.T."/>
            <person name="Dimopoulos G."/>
            <person name="Collins F.H."/>
            <person name="Birren B."/>
            <person name="Fraser-Liggett C.M."/>
            <person name="Severson D.W."/>
        </authorList>
    </citation>
    <scope>NUCLEOTIDE SEQUENCE [LARGE SCALE GENOMIC DNA]</scope>
    <source>
        <strain evidence="4">Liverpool</strain>
    </source>
</reference>
<dbReference type="Proteomes" id="UP000682892">
    <property type="component" value="Unassembled WGS sequence"/>
</dbReference>
<keyword evidence="1" id="KW-0175">Coiled coil</keyword>
<sequence length="254" mass="28222">MKALLLLVCCLAIASSSEAKTFPGSNLRAPDNFHLTITEGLLEELKKLLDYLAKAALDAVHDLKQNVDKLISDASQKAEDLLQLANESINEYLQEAKQNLTVLGSQVAECVVPATTELEKIAAHSYENTKKCYDDLVTRVRILTDNVEEHVDYEIKKVAEIQHIGVDCMVQNPKLVDQVKCILDHIEESNAIVKDIISDVGKLTSETTREIVSLSNDTRGCLLDVIRMSRNEVDKVIAEVLQCMKESNSVEDVE</sequence>
<feature type="domain" description="Protein TsetseEP" evidence="3">
    <location>
        <begin position="108"/>
        <end position="222"/>
    </location>
</feature>
<evidence type="ECO:0000259" key="3">
    <source>
        <dbReference type="Pfam" id="PF05267"/>
    </source>
</evidence>
<name>A0A1S4FQ93_AEDAE</name>
<organism evidence="4 5">
    <name type="scientific">Aedes aegypti</name>
    <name type="common">Yellowfever mosquito</name>
    <name type="synonym">Culex aegypti</name>
    <dbReference type="NCBI Taxonomy" id="7159"/>
    <lineage>
        <taxon>Eukaryota</taxon>
        <taxon>Metazoa</taxon>
        <taxon>Ecdysozoa</taxon>
        <taxon>Arthropoda</taxon>
        <taxon>Hexapoda</taxon>
        <taxon>Insecta</taxon>
        <taxon>Pterygota</taxon>
        <taxon>Neoptera</taxon>
        <taxon>Endopterygota</taxon>
        <taxon>Diptera</taxon>
        <taxon>Nematocera</taxon>
        <taxon>Culicoidea</taxon>
        <taxon>Culicidae</taxon>
        <taxon>Culicinae</taxon>
        <taxon>Aedini</taxon>
        <taxon>Aedes</taxon>
        <taxon>Stegomyia</taxon>
    </lineage>
</organism>
<dbReference type="InterPro" id="IPR007931">
    <property type="entry name" value="TsetseEP"/>
</dbReference>
<proteinExistence type="predicted"/>
<evidence type="ECO:0000313" key="5">
    <source>
        <dbReference type="Proteomes" id="UP000682892"/>
    </source>
</evidence>
<accession>A0A1S4FQ93</accession>
<evidence type="ECO:0000313" key="4">
    <source>
        <dbReference type="EMBL" id="EAT37702.1"/>
    </source>
</evidence>
<evidence type="ECO:0000256" key="2">
    <source>
        <dbReference type="SAM" id="SignalP"/>
    </source>
</evidence>
<reference evidence="4" key="3">
    <citation type="submission" date="2012-09" db="EMBL/GenBank/DDBJ databases">
        <authorList>
            <consortium name="VectorBase"/>
        </authorList>
    </citation>
    <scope>NUCLEOTIDE SEQUENCE</scope>
    <source>
        <strain evidence="4">Liverpool</strain>
    </source>
</reference>
<reference evidence="4" key="1">
    <citation type="submission" date="2005-10" db="EMBL/GenBank/DDBJ databases">
        <authorList>
            <person name="Loftus B.J."/>
            <person name="Nene V.M."/>
            <person name="Hannick L.I."/>
            <person name="Bidwell S."/>
            <person name="Haas B."/>
            <person name="Amedeo P."/>
            <person name="Orvis J."/>
            <person name="Wortman J.R."/>
            <person name="White O.R."/>
            <person name="Salzberg S."/>
            <person name="Shumway M."/>
            <person name="Koo H."/>
            <person name="Zhao Y."/>
            <person name="Holmes M."/>
            <person name="Miller J."/>
            <person name="Schatz M."/>
            <person name="Pop M."/>
            <person name="Pai G."/>
            <person name="Utterback T."/>
            <person name="Rogers Y.-H."/>
            <person name="Kravitz S."/>
            <person name="Fraser C.M."/>
        </authorList>
    </citation>
    <scope>NUCLEOTIDE SEQUENCE</scope>
    <source>
        <strain evidence="4">Liverpool</strain>
    </source>
</reference>
<feature type="coiled-coil region" evidence="1">
    <location>
        <begin position="53"/>
        <end position="95"/>
    </location>
</feature>
<keyword evidence="2" id="KW-0732">Signal</keyword>
<dbReference type="OMA" id="ILEQINC"/>
<gene>
    <name evidence="4" type="ORF">AaeL_AAEL010338</name>
</gene>
<dbReference type="Pfam" id="PF05267">
    <property type="entry name" value="DUF725"/>
    <property type="match status" value="1"/>
</dbReference>
<feature type="signal peptide" evidence="2">
    <location>
        <begin position="1"/>
        <end position="19"/>
    </location>
</feature>
<evidence type="ECO:0000256" key="1">
    <source>
        <dbReference type="SAM" id="Coils"/>
    </source>
</evidence>
<dbReference type="OrthoDB" id="7765006at2759"/>
<dbReference type="HOGENOM" id="CLU_1095049_0_0_1"/>
<feature type="chain" id="PRO_5036442530" evidence="2">
    <location>
        <begin position="20"/>
        <end position="254"/>
    </location>
</feature>
<dbReference type="KEGG" id="aag:5573256"/>
<dbReference type="EMBL" id="CH477657">
    <property type="protein sequence ID" value="EAT37702.1"/>
    <property type="molecule type" value="Genomic_DNA"/>
</dbReference>